<feature type="coiled-coil region" evidence="6">
    <location>
        <begin position="695"/>
        <end position="748"/>
    </location>
</feature>
<feature type="coiled-coil region" evidence="6">
    <location>
        <begin position="232"/>
        <end position="334"/>
    </location>
</feature>
<feature type="region of interest" description="Disordered" evidence="7">
    <location>
        <begin position="1"/>
        <end position="123"/>
    </location>
</feature>
<feature type="domain" description="ELK" evidence="8">
    <location>
        <begin position="1762"/>
        <end position="1780"/>
    </location>
</feature>
<feature type="coiled-coil region" evidence="6">
    <location>
        <begin position="3149"/>
        <end position="3221"/>
    </location>
</feature>
<dbReference type="RefSeq" id="XP_030846591.1">
    <property type="nucleotide sequence ID" value="XM_030990731.1"/>
</dbReference>
<proteinExistence type="predicted"/>
<feature type="compositionally biased region" description="Low complexity" evidence="7">
    <location>
        <begin position="5134"/>
        <end position="5145"/>
    </location>
</feature>
<reference evidence="10" key="1">
    <citation type="submission" date="2015-02" db="EMBL/GenBank/DDBJ databases">
        <title>Genome sequencing for Strongylocentrotus purpuratus.</title>
        <authorList>
            <person name="Murali S."/>
            <person name="Liu Y."/>
            <person name="Vee V."/>
            <person name="English A."/>
            <person name="Wang M."/>
            <person name="Skinner E."/>
            <person name="Han Y."/>
            <person name="Muzny D.M."/>
            <person name="Worley K.C."/>
            <person name="Gibbs R.A."/>
        </authorList>
    </citation>
    <scope>NUCLEOTIDE SEQUENCE</scope>
</reference>
<keyword evidence="3" id="KW-0597">Phosphoprotein</keyword>
<feature type="compositionally biased region" description="Basic and acidic residues" evidence="7">
    <location>
        <begin position="3329"/>
        <end position="3339"/>
    </location>
</feature>
<reference evidence="9" key="2">
    <citation type="submission" date="2021-01" db="UniProtKB">
        <authorList>
            <consortium name="EnsemblMetazoa"/>
        </authorList>
    </citation>
    <scope>IDENTIFICATION</scope>
</reference>
<feature type="domain" description="ELK" evidence="8">
    <location>
        <begin position="2240"/>
        <end position="2261"/>
    </location>
</feature>
<comment type="subcellular location">
    <subcellularLocation>
        <location evidence="1">Cytoplasm</location>
        <location evidence="1">Cytoskeleton</location>
        <location evidence="1">Microtubule organizing center</location>
        <location evidence="1">Centrosome</location>
    </subcellularLocation>
</comment>
<feature type="compositionally biased region" description="Basic and acidic residues" evidence="7">
    <location>
        <begin position="2385"/>
        <end position="2401"/>
    </location>
</feature>
<feature type="region of interest" description="Disordered" evidence="7">
    <location>
        <begin position="5058"/>
        <end position="5090"/>
    </location>
</feature>
<feature type="compositionally biased region" description="Basic and acidic residues" evidence="7">
    <location>
        <begin position="2414"/>
        <end position="2430"/>
    </location>
</feature>
<feature type="domain" description="ELK" evidence="8">
    <location>
        <begin position="778"/>
        <end position="802"/>
    </location>
</feature>
<evidence type="ECO:0000256" key="7">
    <source>
        <dbReference type="SAM" id="MobiDB-lite"/>
    </source>
</evidence>
<feature type="compositionally biased region" description="Basic and acidic residues" evidence="7">
    <location>
        <begin position="4560"/>
        <end position="4604"/>
    </location>
</feature>
<dbReference type="PANTHER" id="PTHR44981:SF2">
    <property type="entry name" value="PERICENTRIN-LIKE PROTEIN, ISOFORM F"/>
    <property type="match status" value="1"/>
</dbReference>
<keyword evidence="2" id="KW-0963">Cytoplasm</keyword>
<feature type="coiled-coil region" evidence="6">
    <location>
        <begin position="4253"/>
        <end position="4287"/>
    </location>
</feature>
<dbReference type="EnsemblMetazoa" id="XM_030990730">
    <property type="protein sequence ID" value="XP_030846590"/>
    <property type="gene ID" value="LOC582174"/>
</dbReference>
<dbReference type="InParanoid" id="A0A7M7P5T4"/>
<organism evidence="9 10">
    <name type="scientific">Strongylocentrotus purpuratus</name>
    <name type="common">Purple sea urchin</name>
    <dbReference type="NCBI Taxonomy" id="7668"/>
    <lineage>
        <taxon>Eukaryota</taxon>
        <taxon>Metazoa</taxon>
        <taxon>Echinodermata</taxon>
        <taxon>Eleutherozoa</taxon>
        <taxon>Echinozoa</taxon>
        <taxon>Echinoidea</taxon>
        <taxon>Euechinoidea</taxon>
        <taxon>Echinacea</taxon>
        <taxon>Camarodonta</taxon>
        <taxon>Echinidea</taxon>
        <taxon>Strongylocentrotidae</taxon>
        <taxon>Strongylocentrotus</taxon>
    </lineage>
</organism>
<feature type="domain" description="ELK" evidence="8">
    <location>
        <begin position="1878"/>
        <end position="1899"/>
    </location>
</feature>
<feature type="region of interest" description="Disordered" evidence="7">
    <location>
        <begin position="3548"/>
        <end position="3587"/>
    </location>
</feature>
<feature type="coiled-coil region" evidence="6">
    <location>
        <begin position="2606"/>
        <end position="2707"/>
    </location>
</feature>
<dbReference type="InterPro" id="IPR028745">
    <property type="entry name" value="AKAP9/Pericentrin"/>
</dbReference>
<dbReference type="GO" id="GO:0005737">
    <property type="term" value="C:cytoplasm"/>
    <property type="evidence" value="ECO:0007669"/>
    <property type="project" value="UniProtKB-ARBA"/>
</dbReference>
<feature type="region of interest" description="Disordered" evidence="7">
    <location>
        <begin position="3470"/>
        <end position="3511"/>
    </location>
</feature>
<dbReference type="KEGG" id="spu:582174"/>
<protein>
    <recommendedName>
        <fullName evidence="8">ELK domain-containing protein</fullName>
    </recommendedName>
</protein>
<feature type="compositionally biased region" description="Basic and acidic residues" evidence="7">
    <location>
        <begin position="3568"/>
        <end position="3577"/>
    </location>
</feature>
<feature type="compositionally biased region" description="Basic and acidic residues" evidence="7">
    <location>
        <begin position="603"/>
        <end position="625"/>
    </location>
</feature>
<evidence type="ECO:0000256" key="2">
    <source>
        <dbReference type="ARBA" id="ARBA00022490"/>
    </source>
</evidence>
<feature type="region of interest" description="Disordered" evidence="7">
    <location>
        <begin position="5125"/>
        <end position="5145"/>
    </location>
</feature>
<evidence type="ECO:0000256" key="3">
    <source>
        <dbReference type="ARBA" id="ARBA00022553"/>
    </source>
</evidence>
<feature type="region of interest" description="Disordered" evidence="7">
    <location>
        <begin position="1997"/>
        <end position="2022"/>
    </location>
</feature>
<feature type="region of interest" description="Disordered" evidence="7">
    <location>
        <begin position="3103"/>
        <end position="3146"/>
    </location>
</feature>
<feature type="region of interest" description="Disordered" evidence="7">
    <location>
        <begin position="3316"/>
        <end position="3339"/>
    </location>
</feature>
<feature type="region of interest" description="Disordered" evidence="7">
    <location>
        <begin position="3986"/>
        <end position="4020"/>
    </location>
</feature>
<keyword evidence="5" id="KW-0206">Cytoskeleton</keyword>
<feature type="compositionally biased region" description="Basic and acidic residues" evidence="7">
    <location>
        <begin position="560"/>
        <end position="569"/>
    </location>
</feature>
<dbReference type="RefSeq" id="XP_030846590.1">
    <property type="nucleotide sequence ID" value="XM_030990730.1"/>
</dbReference>
<feature type="domain" description="ELK" evidence="8">
    <location>
        <begin position="2533"/>
        <end position="2554"/>
    </location>
</feature>
<feature type="coiled-coil region" evidence="6">
    <location>
        <begin position="4186"/>
        <end position="4213"/>
    </location>
</feature>
<feature type="coiled-coil region" evidence="6">
    <location>
        <begin position="2130"/>
        <end position="2184"/>
    </location>
</feature>
<feature type="region of interest" description="Disordered" evidence="7">
    <location>
        <begin position="2752"/>
        <end position="2778"/>
    </location>
</feature>
<feature type="coiled-coil region" evidence="6">
    <location>
        <begin position="1899"/>
        <end position="1949"/>
    </location>
</feature>
<dbReference type="Pfam" id="PF10495">
    <property type="entry name" value="PACT_coil_coil"/>
    <property type="match status" value="1"/>
</dbReference>
<feature type="compositionally biased region" description="Acidic residues" evidence="7">
    <location>
        <begin position="93"/>
        <end position="104"/>
    </location>
</feature>
<evidence type="ECO:0000259" key="8">
    <source>
        <dbReference type="SMART" id="SM01188"/>
    </source>
</evidence>
<feature type="coiled-coil region" evidence="6">
    <location>
        <begin position="4766"/>
        <end position="4793"/>
    </location>
</feature>
<dbReference type="GO" id="GO:0060090">
    <property type="term" value="F:molecular adaptor activity"/>
    <property type="evidence" value="ECO:0007669"/>
    <property type="project" value="InterPro"/>
</dbReference>
<feature type="region of interest" description="Disordered" evidence="7">
    <location>
        <begin position="161"/>
        <end position="192"/>
    </location>
</feature>
<dbReference type="EnsemblMetazoa" id="XM_030990731">
    <property type="protein sequence ID" value="XP_030846591"/>
    <property type="gene ID" value="LOC582174"/>
</dbReference>
<evidence type="ECO:0000313" key="10">
    <source>
        <dbReference type="Proteomes" id="UP000007110"/>
    </source>
</evidence>
<feature type="compositionally biased region" description="Basic and acidic residues" evidence="7">
    <location>
        <begin position="2352"/>
        <end position="2367"/>
    </location>
</feature>
<dbReference type="EnsemblMetazoa" id="XM_030990729">
    <property type="protein sequence ID" value="XP_030846589"/>
    <property type="gene ID" value="LOC582174"/>
</dbReference>
<name>A0A7M7P5T4_STRPU</name>
<feature type="coiled-coil region" evidence="6">
    <location>
        <begin position="4362"/>
        <end position="4393"/>
    </location>
</feature>
<feature type="domain" description="ELK" evidence="8">
    <location>
        <begin position="2143"/>
        <end position="2164"/>
    </location>
</feature>
<dbReference type="RefSeq" id="XP_030846589.1">
    <property type="nucleotide sequence ID" value="XM_030990729.1"/>
</dbReference>
<evidence type="ECO:0000313" key="9">
    <source>
        <dbReference type="EnsemblMetazoa" id="XP_030846591"/>
    </source>
</evidence>
<feature type="compositionally biased region" description="Low complexity" evidence="7">
    <location>
        <begin position="4970"/>
        <end position="5009"/>
    </location>
</feature>
<dbReference type="GO" id="GO:0005813">
    <property type="term" value="C:centrosome"/>
    <property type="evidence" value="ECO:0007669"/>
    <property type="project" value="UniProtKB-SubCell"/>
</dbReference>
<feature type="coiled-coil region" evidence="6">
    <location>
        <begin position="1769"/>
        <end position="1837"/>
    </location>
</feature>
<evidence type="ECO:0000256" key="6">
    <source>
        <dbReference type="SAM" id="Coils"/>
    </source>
</evidence>
<feature type="compositionally biased region" description="Low complexity" evidence="7">
    <location>
        <begin position="2753"/>
        <end position="2767"/>
    </location>
</feature>
<feature type="region of interest" description="Disordered" evidence="7">
    <location>
        <begin position="601"/>
        <end position="626"/>
    </location>
</feature>
<accession>A0A7M7P5T4</accession>
<feature type="region of interest" description="Disordered" evidence="7">
    <location>
        <begin position="1017"/>
        <end position="1064"/>
    </location>
</feature>
<evidence type="ECO:0000256" key="1">
    <source>
        <dbReference type="ARBA" id="ARBA00004300"/>
    </source>
</evidence>
<feature type="compositionally biased region" description="Low complexity" evidence="7">
    <location>
        <begin position="161"/>
        <end position="170"/>
    </location>
</feature>
<feature type="region of interest" description="Disordered" evidence="7">
    <location>
        <begin position="4641"/>
        <end position="4660"/>
    </location>
</feature>
<dbReference type="Proteomes" id="UP000007110">
    <property type="component" value="Unassembled WGS sequence"/>
</dbReference>
<keyword evidence="10" id="KW-1185">Reference proteome</keyword>
<feature type="compositionally biased region" description="Polar residues" evidence="7">
    <location>
        <begin position="76"/>
        <end position="87"/>
    </location>
</feature>
<dbReference type="GO" id="GO:0007165">
    <property type="term" value="P:signal transduction"/>
    <property type="evidence" value="ECO:0007669"/>
    <property type="project" value="InterPro"/>
</dbReference>
<feature type="domain" description="ELK" evidence="8">
    <location>
        <begin position="2642"/>
        <end position="2662"/>
    </location>
</feature>
<dbReference type="GO" id="GO:0003677">
    <property type="term" value="F:DNA binding"/>
    <property type="evidence" value="ECO:0007669"/>
    <property type="project" value="InterPro"/>
</dbReference>
<dbReference type="OMA" id="WESERRA"/>
<feature type="region of interest" description="Disordered" evidence="7">
    <location>
        <begin position="2352"/>
        <end position="2430"/>
    </location>
</feature>
<feature type="region of interest" description="Disordered" evidence="7">
    <location>
        <begin position="4549"/>
        <end position="4606"/>
    </location>
</feature>
<feature type="compositionally biased region" description="Polar residues" evidence="7">
    <location>
        <begin position="5062"/>
        <end position="5073"/>
    </location>
</feature>
<sequence length="5145" mass="591437">MDEDDRKKKLLAGRERLAKFQKQKTSPDKKVKKKKKKKASTEQVDDGLGVANGDSDISTPGPLSDDSSYDQDHQVDSSFASDFSSPLHSEADQSFDGESVDEDSDSRYDVASPVHNASSDRILELEETLEGKELALRMMQQELDDATKAMEEAQDHALSVQADAQAAAGATPPPNNIDAHQQAGDNHHWQSASIQPEPLTSEREAEYNAAIEQYNLKIIEFQTALAQRDDIIKQLSDNMQGALQSRDEVQREASNQAENLSHQIQSLQSQLRTAGETLQSQGKTQVNELAEELTKAHDQVVNLRQTVADKEALMHELANRYSKKSEELFDLKEEKEAVVREHAGEVATLKHQVSELRGDGGALPKEELIEVLRAELDESYGNQMMLMKQQLMENHHQETELLQQRCNELQVLARSNAGAADVEVGALKNQLDEQGKAFQMKADEAEVLKEQLQKLVTEFSRQNEEIEQKHAADNDILRRELYAESKVKMDELESEKQREREYQADVVSDLTDKLNQALNDSKELTEIRDTYEGQITRLMKQLEETQRDSETAADLNAENEQERKKHADEMEELKEQLNRIDEDNRELTQIREAYEGQIARLSSELENKPNFDAESDYNGKEKDEQLAEYEAQVQELERKLEESKASGPSMDKLQEIREGLAAQIKMDYDDLMEDLKYDHEGQLKRLKVQLDVEYKDNLRDATKAVEDQLEQSIKKVQTEKEREFVLELQNVRAELQEQYDEKLRQELDKGRSETPSEEPVAFGMVNEEASQGGGVLTELKKDLMNKLEIEVQDLSEVRDDLLEQLEVATRDQETVREELAAATFEKNNLSAEVEQLKDELLGIHFQADTSTDSPFYDNERDELNDKMQVMNSKLQSQEQDHEIEVSGYIAKMEALKQEIAKATQVHDQERGELDNKILELESQLKEKVDDVPSEELQGLGERNASLVSEIERMQRDLSDAKSFIEEHGQRAVDLDSRNQALEEQVEQLQKQLELSGHEMEGLQEAMTSLREVQMMEMQQLSEEKPRLESDLAEANDEIERMKNAQSKDTSEEATAELEDKLRELEEEKRRADELLEKAVQELERMREEVEQSEERIRDLEGEVCRQADERNELDDKMSTLEKERDQLLTEKEELQHQLETEEKERESQVGELESRIASFIDREDDTADADGVRQERDSALGTLDSLSSQYRTMDARNKELELHVENLEEQLTRQQSMQIVRDVEIMAQRETFEEAVANYDRTIGELRAEKEEIRMELERQGTPDKPSHLIPVEEEMIVAGTVAPVASVAAAPSPGEGEDTSDGRDFTSLPSDLETTVETFRTENKDLKAKLAEASEETDFLLHREHQLKQELSALKVLLQEGEEEKEALEDLIEEEKEQINELKMVDEDLERENQQLKEVIDHQPELLEDQAAVIAGLEDKIGKLKKELQENQELYERENVLLKEALQEERDTTARLLNEGESPTSRDALLQEIIDLKKRLAHKDQTEHEILTEKSLQIGLLQETNAKLEEEKYDLSTKISDLEKRMQASEAISQEVQDTFGRQYLELQSEQSALKDQLEKQKTTSNGQPLDEQALREEALRCAKDMLLQKLEEKEAVEQQMLDEKMELQKQLGNQQSLEELLHEKDTLEQELARQKRSLQSEVKELEQKLQDQARKLQNEKSNLECELQQKDFELRKWEASFREQQLEYRNREAFVRRKHDNQVGSMMTDSDKEMVARLEGMRLILERQHAEAVSRLRRDLEQEFSSREGRQTEKHLSDISLLKSRHQSQLEDMKAEFESRIEGAKEELEEERKKQLGTVKTVHERVMEQDQAEHVKTLQDLTDQHEWEMEALKGELDLRQRAIFEEMKTKIEENNLKEKESIRQQSETKARKEVEAIKSSLEQVYTSQTESLRADLAHEKAQALNELRQALMLANDEALKRMEESWAAKLEEERKDLAYRTDEAEQNTHQLISQLQRRLSLEHKQVVQTLAEQWDQEAVERLETVRTEMEAKYTQELQEEKKEAEERREEDMERTKEHVEGEYKSDVEILLKEREMLVEHAEEMRQNLDRVHHKELAELRANLKAEYDQYVRAKEEMEIARSQSEASLIEDLSLLRIAHQDLQQQYRADVASLKAQLEQAGVPDPDQLAEENKELQTALTKLRAKLQEEHTEELNQLRLYFEKQVEETDERWKAEMAELKNLYESPEGNAGKDLDERDAKRKDYSHAMMTLTHLSDSDSSPPRSPPKFLEVEAELKQELRAQLEHEYQKDLRNLRLELESEHEAQMARIKMEYDLQREEDMLQLEDRLNAKHTQDANDLELDYLNQFEELRNQLEGDHSKEIIRLQLQGASESARAVEEEVTRMTTEHREAMEESEESHAQENQEMRQQMSSELASAVAEEMEGLRETLQKEHMEEMESLRQQYESSVLTDSSKEEANRHAEEVKQLEGEWQQERELLVKASKNEIVDEVAKIVSDATIERALLQVEVDTQSNMIGICLEQLDKLKNSEAESLQGAVEEVEQLRRELEDTKERLHQLQESIKNGEAPEIQELKETLMRDYDNRLELITTTMNEEMDQLVRTTQVEARADLEKMQEDFAVQHQALMDRFVEDQEKALGELKVVHEEDLARTKEELQTELTQQQMKDLEDLRGSLTKAKEEELEMLRKSHAQELEELRLDLMKLTDEERDKLEEKMMEERRGVEEVEQKMREMEERHERDKEEFKEELVASHMQKFREVTAELEETHKQEMEASNTFLQAELDSDFTQRLEALQDQLQESTQQLQESDQQHEDEMSSLKQSLEMKLTQMEEDHADQLAALGSSQDADVETAKGDLEEVHRKEIIDLQNKLEAQKQKDIEDLQMAFEEAKKLLTDNHREMLSQIEAEKEEKVKEMEREKEEAMDALKEEMNRNAEQEKGEKDQMIKEKDDLVQENEQLKGKNAELLESLAKRESVIGRSERENEEGSTLLAMLRSDLDRLGTERDGLQQTNNHLLRVLTQVVHTTMASENAINRRLGGGSRPSPSRQQEMDRRGDGRPSSPRIDLLRGAVGGNRDGRPGDSSSDGDVLHDTSVASMFSDEGLELSQHINESMFVGPELDSEGEEMVTGATTRLHSAVERLLDQFSDSSTQSDQRRPVQAEGYASSASSREEDSLSRSAGAGAPGDRDDLLRRLHAEIREKERLAVELHKSDGLLDGITAEKMDVEDALQQARERHHGMVVQMEALSERLAETTNANQALQDGQDQFEQQRAVLAERLGLEDLGLIEENTQLRHQVQALTVEHQDLERQAAKTKSYLEQQVQALETSTEEQISGARRQEEEARFRAEDLQRQVDAAKKMQSSHKQFLEQQSADREQEREEFQREIARLEEEMKLKEKPGQDLEELKKENQDLKDEISLSQSAATDSVSRIQQLEKEVSWKQDTVTELARQIKELERQLDDQKKLPARVSELEAELRGALHLQEEMRHEKEALQKQCYDQLLQISALQSKLDAHKHGLDSRVAPSTGASKSLDDTNEGPMSLAQQWEQDKEALDRNNKEIEDLVEQLEQFREDLTNKDEEIAQLNLQLGVASREQGSGREDMEEEISQVKAENERLKDELQAPPLDQEQSSLPRLAQELLEEKNLEIDQLEHQIQELQSSLDQQGTRSQQVRYQEKELVVEETIRVERRSAEAAPGSPDEDVKAEELNELRLELESQVASKDQEISMLRQQLGERDQSNALSNPAVQEVIDRMRQHTQDEEQQRKQLEQEVASLRQIMGIREREVAQLEAQLVRTQEQALSQGEEASQLDNNDLQKTIQEKELEIMNLKVEMDRIEEAAFQSQQQQQQARSPAEATPIPASPALEEALKTLEEELNQERSRASLMEADYQRRLAGLKGLSPGKTLGQKLNEIREELTRQHQQHVADIQHTMNKEAELRIEQIKKEHAHQIQLLDERTRTQVHEAVLKTNQDLLVAHGEEKARTEEEHRKQMERLAAATPINVSTLGEVGDLLHKEVENTARLDSNLLGHLRRRQGGVGREQPPGEGSMTNGDSSDLDMTNGNGEIPPRLQSVLARLHSDGLQVLSLSDLRYLRQATSPHPGARRGTDVASLRHAWENEKQALLDAIQAMKDLVTHTTTGLRNDELDWRGDLLRAIQAVFDQERESLLAELRTHVVASGDQDLSQVQLLERRIREQETHHKAAMEQIYGADRASLLTEVHDLRVNHNASRIELQEIRQRSTQQLSALEEQSSNREKQFKRQLETMEHKFRQERILADDLRTSLTVERQKISQLGASLSNEKKLVSELRDEIAELQALVDRLHSERDDFERRMTDIASVAESALAALEAEKARSATLMEGLDSEKGNISKLHEALSQESNRSVQARHRDQKLVKELRKELDVERVKANEMGKSLDAARERAESLSRELEAERDESANTVSSEKMRMFDLKRALDVEKTRCQEAHTALQRDRTLNAQLHETLEQERRSFADDSLRDKSAVSDLQNLLEGERRKANELHSTIQQLESQIGRLEGALHSQRSQGSDVVERERAINRKLKESLENLDAQCRDLNAKLAMSQETASKAQADRDRLHATLTGQKELQLDEENTRETEREVEKQRQKEREKEREAEKQRQRDRELERQLDKQKMDAQEDELIETQRLVKRLERENKRIQETQADDDLHRAIEKELHNESGSPQRRREGRVGKMERASLDLYKGQLESVRQRLQLMAVKQQEELSKIERATMFTDSVPSSSVQELRSVDGALVELITELRQVHAALALLSESQPPLVTSTASRINERLLEQNAEMSSYVSQLSTEKSELRAALSKLEEEIWQYRQREVQRHRSPRGASSDKDTEALLARERATWAQECLATQSSLQEAERQIIQLKLDLERGTLRREHVNGETTEQQQQQKIQRLYGKYLRAESFRKALVYQKKYLLLLLGGFQDCEQATLSLIAKMGAYPSPEDLRDHPSKHGKGFTRFRSAARVVIAVSRLKFLVRKWRRATRSGSRDLMASANAPPSASQPDRTSAAPPSAAPPSTSTNQSPSTQTYPTGAQRYTSPLRGSPRSGEYSGDSPPVRDRGAYGLINGMAHVGATGGYLPGRTRPITSPLSHSRTGAGSHLGATPGSTHSTDRLGIGATPGTLNESDGSFYIRKIEALQERLGTLAGRKTTIGREQSSSSSRYSYVKR</sequence>
<feature type="region of interest" description="Disordered" evidence="7">
    <location>
        <begin position="543"/>
        <end position="569"/>
    </location>
</feature>
<feature type="compositionally biased region" description="Basic and acidic residues" evidence="7">
    <location>
        <begin position="1107"/>
        <end position="1154"/>
    </location>
</feature>
<feature type="region of interest" description="Disordered" evidence="7">
    <location>
        <begin position="2988"/>
        <end position="3048"/>
    </location>
</feature>
<feature type="domain" description="ELK" evidence="8">
    <location>
        <begin position="3868"/>
        <end position="3889"/>
    </location>
</feature>
<evidence type="ECO:0000256" key="4">
    <source>
        <dbReference type="ARBA" id="ARBA00023054"/>
    </source>
</evidence>
<dbReference type="PANTHER" id="PTHR44981">
    <property type="entry name" value="PERICENTRIN-LIKE PROTEIN, ISOFORM F"/>
    <property type="match status" value="1"/>
</dbReference>
<keyword evidence="4 6" id="KW-0175">Coiled coil</keyword>
<feature type="compositionally biased region" description="Polar residues" evidence="7">
    <location>
        <begin position="4004"/>
        <end position="4019"/>
    </location>
</feature>
<feature type="domain" description="ELK" evidence="8">
    <location>
        <begin position="371"/>
        <end position="392"/>
    </location>
</feature>
<dbReference type="Gene3D" id="1.10.287.1490">
    <property type="match status" value="1"/>
</dbReference>
<feature type="region of interest" description="Disordered" evidence="7">
    <location>
        <begin position="4964"/>
        <end position="5039"/>
    </location>
</feature>
<feature type="region of interest" description="Disordered" evidence="7">
    <location>
        <begin position="1107"/>
        <end position="1185"/>
    </location>
</feature>
<evidence type="ECO:0000256" key="5">
    <source>
        <dbReference type="ARBA" id="ARBA00023212"/>
    </source>
</evidence>
<feature type="domain" description="ELK" evidence="8">
    <location>
        <begin position="2045"/>
        <end position="2066"/>
    </location>
</feature>
<dbReference type="SMART" id="SM01188">
    <property type="entry name" value="ELK"/>
    <property type="match status" value="11"/>
</dbReference>
<feature type="coiled-coil region" evidence="6">
    <location>
        <begin position="2488"/>
        <end position="2522"/>
    </location>
</feature>
<dbReference type="OrthoDB" id="2020852at2759"/>
<feature type="domain" description="ELK" evidence="8">
    <location>
        <begin position="333"/>
        <end position="354"/>
    </location>
</feature>
<feature type="region of interest" description="Disordered" evidence="7">
    <location>
        <begin position="3796"/>
        <end position="3816"/>
    </location>
</feature>
<feature type="region of interest" description="Disordered" evidence="7">
    <location>
        <begin position="2888"/>
        <end position="2913"/>
    </location>
</feature>
<feature type="compositionally biased region" description="Basic and acidic residues" evidence="7">
    <location>
        <begin position="1"/>
        <end position="18"/>
    </location>
</feature>
<feature type="coiled-coil region" evidence="6">
    <location>
        <begin position="1317"/>
        <end position="1453"/>
    </location>
</feature>
<dbReference type="GeneID" id="582174"/>
<dbReference type="InterPro" id="IPR005539">
    <property type="entry name" value="ELK_dom"/>
</dbReference>
<feature type="coiled-coil region" evidence="6">
    <location>
        <begin position="1492"/>
        <end position="1675"/>
    </location>
</feature>
<feature type="region of interest" description="Disordered" evidence="7">
    <location>
        <begin position="1289"/>
        <end position="1310"/>
    </location>
</feature>
<dbReference type="GO" id="GO:0007020">
    <property type="term" value="P:microtubule nucleation"/>
    <property type="evidence" value="ECO:0000318"/>
    <property type="project" value="GO_Central"/>
</dbReference>
<feature type="compositionally biased region" description="Polar residues" evidence="7">
    <location>
        <begin position="2402"/>
        <end position="2413"/>
    </location>
</feature>
<dbReference type="InterPro" id="IPR019528">
    <property type="entry name" value="PACT_domain"/>
</dbReference>